<evidence type="ECO:0000256" key="1">
    <source>
        <dbReference type="SAM" id="MobiDB-lite"/>
    </source>
</evidence>
<dbReference type="InterPro" id="IPR029030">
    <property type="entry name" value="Caspase-like_dom_sf"/>
</dbReference>
<dbReference type="RefSeq" id="WP_203901007.1">
    <property type="nucleotide sequence ID" value="NZ_BOPF01000015.1"/>
</dbReference>
<dbReference type="Gene3D" id="3.40.50.1460">
    <property type="match status" value="1"/>
</dbReference>
<reference evidence="3" key="1">
    <citation type="submission" date="2021-01" db="EMBL/GenBank/DDBJ databases">
        <title>Whole genome shotgun sequence of Virgisporangium aliadipatigenens NBRC 105644.</title>
        <authorList>
            <person name="Komaki H."/>
            <person name="Tamura T."/>
        </authorList>
    </citation>
    <scope>NUCLEOTIDE SEQUENCE</scope>
    <source>
        <strain evidence="3">NBRC 105644</strain>
    </source>
</reference>
<dbReference type="GO" id="GO:0006508">
    <property type="term" value="P:proteolysis"/>
    <property type="evidence" value="ECO:0007669"/>
    <property type="project" value="InterPro"/>
</dbReference>
<comment type="caution">
    <text evidence="3">The sequence shown here is derived from an EMBL/GenBank/DDBJ whole genome shotgun (WGS) entry which is preliminary data.</text>
</comment>
<sequence>MQLSDPRSSRVVLVGVGRYRSLPQLPTAVANLDALRDVFTDPALWGLPPENCVVLADPSAPSMVDAALRGPGPATVRPDGLLLFYFAGHGLIDPRTGSLHLAVGDTDPDGVYATSAPYEWVRRAFLDAPAGRRVVILDCCYAGRAIDGMGPAAVIDETEIDLTCVLVAASATRAALAPADEPYTAFTGTLVELLRGGLPDGPELLDLGTVYQETRATQLRKGRPLPELRARNGGELIPLVRNAAPLSRPSPVPLYRRTPREPRPGLVITGTAALPDADLSGTTLAVLAYDPEQGALGIRLGRPVARPAADILGTALARALPGVELFDGGPVRDVLVLLVELAVDPSIVPWFRPILGNLGTLPPDVRPDIAARVVRRAWAFLGYVGWRPGQLEHEIAQGGFTVATRTLRQWLGLPAGPQATTGPSGRTRKDAGGN</sequence>
<dbReference type="EMBL" id="BOPF01000015">
    <property type="protein sequence ID" value="GIJ47503.1"/>
    <property type="molecule type" value="Genomic_DNA"/>
</dbReference>
<dbReference type="Proteomes" id="UP000619260">
    <property type="component" value="Unassembled WGS sequence"/>
</dbReference>
<dbReference type="InterPro" id="IPR011600">
    <property type="entry name" value="Pept_C14_caspase"/>
</dbReference>
<proteinExistence type="predicted"/>
<dbReference type="NCBIfam" id="NF047832">
    <property type="entry name" value="caspase_w_EACC1"/>
    <property type="match status" value="1"/>
</dbReference>
<protein>
    <recommendedName>
        <fullName evidence="2">Peptidase C14 caspase domain-containing protein</fullName>
    </recommendedName>
</protein>
<organism evidence="3 4">
    <name type="scientific">Virgisporangium aliadipatigenens</name>
    <dbReference type="NCBI Taxonomy" id="741659"/>
    <lineage>
        <taxon>Bacteria</taxon>
        <taxon>Bacillati</taxon>
        <taxon>Actinomycetota</taxon>
        <taxon>Actinomycetes</taxon>
        <taxon>Micromonosporales</taxon>
        <taxon>Micromonosporaceae</taxon>
        <taxon>Virgisporangium</taxon>
    </lineage>
</organism>
<dbReference type="Pfam" id="PF02622">
    <property type="entry name" value="DUF179"/>
    <property type="match status" value="1"/>
</dbReference>
<feature type="region of interest" description="Disordered" evidence="1">
    <location>
        <begin position="413"/>
        <end position="434"/>
    </location>
</feature>
<dbReference type="InterPro" id="IPR003774">
    <property type="entry name" value="AlgH-like"/>
</dbReference>
<evidence type="ECO:0000313" key="3">
    <source>
        <dbReference type="EMBL" id="GIJ47503.1"/>
    </source>
</evidence>
<name>A0A8J4DS56_9ACTN</name>
<dbReference type="SUPFAM" id="SSF143456">
    <property type="entry name" value="VC0467-like"/>
    <property type="match status" value="1"/>
</dbReference>
<dbReference type="Gene3D" id="3.40.1740.10">
    <property type="entry name" value="VC0467-like"/>
    <property type="match status" value="1"/>
</dbReference>
<dbReference type="GO" id="GO:0004197">
    <property type="term" value="F:cysteine-type endopeptidase activity"/>
    <property type="evidence" value="ECO:0007669"/>
    <property type="project" value="InterPro"/>
</dbReference>
<dbReference type="Pfam" id="PF00656">
    <property type="entry name" value="Peptidase_C14"/>
    <property type="match status" value="1"/>
</dbReference>
<accession>A0A8J4DS56</accession>
<dbReference type="AlphaFoldDB" id="A0A8J4DS56"/>
<evidence type="ECO:0000259" key="2">
    <source>
        <dbReference type="Pfam" id="PF00656"/>
    </source>
</evidence>
<keyword evidence="4" id="KW-1185">Reference proteome</keyword>
<feature type="domain" description="Peptidase C14 caspase" evidence="2">
    <location>
        <begin position="11"/>
        <end position="198"/>
    </location>
</feature>
<dbReference type="SUPFAM" id="SSF52129">
    <property type="entry name" value="Caspase-like"/>
    <property type="match status" value="1"/>
</dbReference>
<evidence type="ECO:0000313" key="4">
    <source>
        <dbReference type="Proteomes" id="UP000619260"/>
    </source>
</evidence>
<gene>
    <name evidence="3" type="ORF">Val02_43890</name>
</gene>